<dbReference type="GO" id="GO:0008652">
    <property type="term" value="P:amino acid biosynthetic process"/>
    <property type="evidence" value="ECO:0007669"/>
    <property type="project" value="UniProtKB-KW"/>
</dbReference>
<evidence type="ECO:0000256" key="8">
    <source>
        <dbReference type="ARBA" id="ARBA00022840"/>
    </source>
</evidence>
<name>A0A7H1MCM0_9NEIS</name>
<comment type="subcellular location">
    <subcellularLocation>
        <location evidence="11">Cytoplasm</location>
    </subcellularLocation>
</comment>
<dbReference type="InterPro" id="IPR000623">
    <property type="entry name" value="Shikimate_kinase/TSH1"/>
</dbReference>
<evidence type="ECO:0000313" key="13">
    <source>
        <dbReference type="Proteomes" id="UP000516412"/>
    </source>
</evidence>
<keyword evidence="13" id="KW-1185">Reference proteome</keyword>
<comment type="cofactor">
    <cofactor evidence="11">
        <name>Mg(2+)</name>
        <dbReference type="ChEBI" id="CHEBI:18420"/>
    </cofactor>
    <text evidence="11">Binds 1 Mg(2+) ion per subunit.</text>
</comment>
<dbReference type="EMBL" id="CP060414">
    <property type="protein sequence ID" value="QNT59385.1"/>
    <property type="molecule type" value="Genomic_DNA"/>
</dbReference>
<protein>
    <recommendedName>
        <fullName evidence="3 11">Shikimate kinase</fullName>
        <shortName evidence="11">SK</shortName>
        <ecNumber evidence="3 11">2.7.1.71</ecNumber>
    </recommendedName>
</protein>
<dbReference type="CDD" id="cd00464">
    <property type="entry name" value="SK"/>
    <property type="match status" value="1"/>
</dbReference>
<comment type="catalytic activity">
    <reaction evidence="10 11">
        <text>shikimate + ATP = 3-phosphoshikimate + ADP + H(+)</text>
        <dbReference type="Rhea" id="RHEA:13121"/>
        <dbReference type="ChEBI" id="CHEBI:15378"/>
        <dbReference type="ChEBI" id="CHEBI:30616"/>
        <dbReference type="ChEBI" id="CHEBI:36208"/>
        <dbReference type="ChEBI" id="CHEBI:145989"/>
        <dbReference type="ChEBI" id="CHEBI:456216"/>
        <dbReference type="EC" id="2.7.1.71"/>
    </reaction>
</comment>
<gene>
    <name evidence="11" type="primary">aroK</name>
    <name evidence="12" type="ORF">H7A79_1706</name>
</gene>
<keyword evidence="11" id="KW-0479">Metal-binding</keyword>
<dbReference type="GO" id="GO:0000287">
    <property type="term" value="F:magnesium ion binding"/>
    <property type="evidence" value="ECO:0007669"/>
    <property type="project" value="UniProtKB-UniRule"/>
</dbReference>
<dbReference type="InterPro" id="IPR031322">
    <property type="entry name" value="Shikimate/glucono_kinase"/>
</dbReference>
<comment type="pathway">
    <text evidence="1 11">Metabolic intermediate biosynthesis; chorismate biosynthesis; chorismate from D-erythrose 4-phosphate and phosphoenolpyruvate: step 5/7.</text>
</comment>
<keyword evidence="11" id="KW-0963">Cytoplasm</keyword>
<feature type="binding site" evidence="11">
    <location>
        <position position="37"/>
    </location>
    <ligand>
        <name>substrate</name>
    </ligand>
</feature>
<dbReference type="KEGG" id="nmus:H7A79_1706"/>
<dbReference type="SUPFAM" id="SSF52540">
    <property type="entry name" value="P-loop containing nucleoside triphosphate hydrolases"/>
    <property type="match status" value="1"/>
</dbReference>
<dbReference type="PANTHER" id="PTHR21087">
    <property type="entry name" value="SHIKIMATE KINASE"/>
    <property type="match status" value="1"/>
</dbReference>
<keyword evidence="9 11" id="KW-0057">Aromatic amino acid biosynthesis</keyword>
<evidence type="ECO:0000256" key="7">
    <source>
        <dbReference type="ARBA" id="ARBA00022777"/>
    </source>
</evidence>
<dbReference type="PANTHER" id="PTHR21087:SF16">
    <property type="entry name" value="SHIKIMATE KINASE 1, CHLOROPLASTIC"/>
    <property type="match status" value="1"/>
</dbReference>
<organism evidence="12 13">
    <name type="scientific">Neisseria musculi</name>
    <dbReference type="NCBI Taxonomy" id="1815583"/>
    <lineage>
        <taxon>Bacteria</taxon>
        <taxon>Pseudomonadati</taxon>
        <taxon>Pseudomonadota</taxon>
        <taxon>Betaproteobacteria</taxon>
        <taxon>Neisseriales</taxon>
        <taxon>Neisseriaceae</taxon>
        <taxon>Neisseria</taxon>
    </lineage>
</organism>
<feature type="binding site" evidence="11">
    <location>
        <begin position="15"/>
        <end position="20"/>
    </location>
    <ligand>
        <name>ATP</name>
        <dbReference type="ChEBI" id="CHEBI:30616"/>
    </ligand>
</feature>
<comment type="similarity">
    <text evidence="2 11">Belongs to the shikimate kinase family.</text>
</comment>
<dbReference type="Proteomes" id="UP000516412">
    <property type="component" value="Chromosome"/>
</dbReference>
<dbReference type="GO" id="GO:0005829">
    <property type="term" value="C:cytosol"/>
    <property type="evidence" value="ECO:0007669"/>
    <property type="project" value="TreeGrafter"/>
</dbReference>
<sequence>MENIAGNLFLIGLMGAGKTTLGRHIAQMLNRPFYDSDQEICRRTGVSVPTIFELEGEQGFRDRETAVINELSALDNIVLATGGGAVLREENRRRLRERGTVVYLHACPEVLIERTRCDTNRPLLQVADPLAKLRELYNLRDSVYRSAAHIIIEANRQSCHKNAEYLLQAWTQPPASSVCNDKK</sequence>
<feature type="binding site" evidence="11">
    <location>
        <position position="19"/>
    </location>
    <ligand>
        <name>Mg(2+)</name>
        <dbReference type="ChEBI" id="CHEBI:18420"/>
    </ligand>
</feature>
<evidence type="ECO:0000256" key="11">
    <source>
        <dbReference type="HAMAP-Rule" id="MF_00109"/>
    </source>
</evidence>
<dbReference type="EC" id="2.7.1.71" evidence="3 11"/>
<dbReference type="UniPathway" id="UPA00053">
    <property type="reaction ID" value="UER00088"/>
</dbReference>
<dbReference type="Pfam" id="PF01202">
    <property type="entry name" value="SKI"/>
    <property type="match status" value="1"/>
</dbReference>
<keyword evidence="5 11" id="KW-0808">Transferase</keyword>
<keyword evidence="11" id="KW-0460">Magnesium</keyword>
<dbReference type="PRINTS" id="PR01100">
    <property type="entry name" value="SHIKIMTKNASE"/>
</dbReference>
<keyword evidence="8 11" id="KW-0067">ATP-binding</keyword>
<evidence type="ECO:0000313" key="12">
    <source>
        <dbReference type="EMBL" id="QNT59385.1"/>
    </source>
</evidence>
<dbReference type="PROSITE" id="PS01128">
    <property type="entry name" value="SHIKIMATE_KINASE"/>
    <property type="match status" value="1"/>
</dbReference>
<evidence type="ECO:0000256" key="4">
    <source>
        <dbReference type="ARBA" id="ARBA00022605"/>
    </source>
</evidence>
<dbReference type="AlphaFoldDB" id="A0A7H1MCM0"/>
<feature type="binding site" evidence="11">
    <location>
        <position position="61"/>
    </location>
    <ligand>
        <name>substrate</name>
    </ligand>
</feature>
<evidence type="ECO:0000256" key="10">
    <source>
        <dbReference type="ARBA" id="ARBA00048567"/>
    </source>
</evidence>
<evidence type="ECO:0000256" key="5">
    <source>
        <dbReference type="ARBA" id="ARBA00022679"/>
    </source>
</evidence>
<dbReference type="Gene3D" id="3.40.50.300">
    <property type="entry name" value="P-loop containing nucleotide triphosphate hydrolases"/>
    <property type="match status" value="1"/>
</dbReference>
<comment type="subunit">
    <text evidence="11">Monomer.</text>
</comment>
<dbReference type="HAMAP" id="MF_00109">
    <property type="entry name" value="Shikimate_kinase"/>
    <property type="match status" value="1"/>
</dbReference>
<feature type="binding site" evidence="11">
    <location>
        <position position="83"/>
    </location>
    <ligand>
        <name>substrate</name>
    </ligand>
</feature>
<evidence type="ECO:0000256" key="9">
    <source>
        <dbReference type="ARBA" id="ARBA00023141"/>
    </source>
</evidence>
<evidence type="ECO:0000256" key="1">
    <source>
        <dbReference type="ARBA" id="ARBA00004842"/>
    </source>
</evidence>
<dbReference type="InterPro" id="IPR023000">
    <property type="entry name" value="Shikimate_kinase_CS"/>
</dbReference>
<feature type="binding site" evidence="11">
    <location>
        <position position="140"/>
    </location>
    <ligand>
        <name>substrate</name>
    </ligand>
</feature>
<keyword evidence="7 11" id="KW-0418">Kinase</keyword>
<proteinExistence type="inferred from homology"/>
<dbReference type="GO" id="GO:0009073">
    <property type="term" value="P:aromatic amino acid family biosynthetic process"/>
    <property type="evidence" value="ECO:0007669"/>
    <property type="project" value="UniProtKB-KW"/>
</dbReference>
<evidence type="ECO:0000256" key="6">
    <source>
        <dbReference type="ARBA" id="ARBA00022741"/>
    </source>
</evidence>
<evidence type="ECO:0000256" key="3">
    <source>
        <dbReference type="ARBA" id="ARBA00012154"/>
    </source>
</evidence>
<keyword evidence="6 11" id="KW-0547">Nucleotide-binding</keyword>
<dbReference type="GO" id="GO:0005524">
    <property type="term" value="F:ATP binding"/>
    <property type="evidence" value="ECO:0007669"/>
    <property type="project" value="UniProtKB-UniRule"/>
</dbReference>
<dbReference type="InterPro" id="IPR027417">
    <property type="entry name" value="P-loop_NTPase"/>
</dbReference>
<dbReference type="GO" id="GO:0004765">
    <property type="term" value="F:shikimate kinase activity"/>
    <property type="evidence" value="ECO:0007669"/>
    <property type="project" value="UniProtKB-UniRule"/>
</dbReference>
<feature type="binding site" evidence="11">
    <location>
        <position position="121"/>
    </location>
    <ligand>
        <name>ATP</name>
        <dbReference type="ChEBI" id="CHEBI:30616"/>
    </ligand>
</feature>
<keyword evidence="4 11" id="KW-0028">Amino-acid biosynthesis</keyword>
<evidence type="ECO:0000256" key="2">
    <source>
        <dbReference type="ARBA" id="ARBA00006997"/>
    </source>
</evidence>
<accession>A0A7H1MCM0</accession>
<dbReference type="GO" id="GO:0009423">
    <property type="term" value="P:chorismate biosynthetic process"/>
    <property type="evidence" value="ECO:0007669"/>
    <property type="project" value="UniProtKB-UniRule"/>
</dbReference>
<comment type="function">
    <text evidence="11">Catalyzes the specific phosphorylation of the 3-hydroxyl group of shikimic acid using ATP as a cosubstrate.</text>
</comment>
<feature type="binding site" evidence="11">
    <location>
        <position position="157"/>
    </location>
    <ligand>
        <name>ATP</name>
        <dbReference type="ChEBI" id="CHEBI:30616"/>
    </ligand>
</feature>
<reference evidence="12" key="1">
    <citation type="submission" date="2024-06" db="EMBL/GenBank/DDBJ databases">
        <title>Complete Genome Sequence of mouse commensal type strain Neisseria musculi.</title>
        <authorList>
            <person name="Thapa E."/>
            <person name="Aluvathingal J."/>
            <person name="Nadendla S."/>
            <person name="Mehta A."/>
            <person name="Tettelin H."/>
            <person name="Weyand N.J."/>
        </authorList>
    </citation>
    <scope>NUCLEOTIDE SEQUENCE</scope>
    <source>
        <strain evidence="12">NW831</strain>
    </source>
</reference>